<dbReference type="KEGG" id="ccl:Clocl_1591"/>
<organism evidence="1 2">
    <name type="scientific">Acetivibrio clariflavus (strain DSM 19732 / NBRC 101661 / EBR45)</name>
    <name type="common">Clostridium clariflavum</name>
    <dbReference type="NCBI Taxonomy" id="720554"/>
    <lineage>
        <taxon>Bacteria</taxon>
        <taxon>Bacillati</taxon>
        <taxon>Bacillota</taxon>
        <taxon>Clostridia</taxon>
        <taxon>Eubacteriales</taxon>
        <taxon>Oscillospiraceae</taxon>
        <taxon>Acetivibrio</taxon>
    </lineage>
</organism>
<reference evidence="2" key="1">
    <citation type="submission" date="2011-12" db="EMBL/GenBank/DDBJ databases">
        <title>Complete sequence of Clostridium clariflavum DSM 19732.</title>
        <authorList>
            <consortium name="US DOE Joint Genome Institute"/>
            <person name="Lucas S."/>
            <person name="Han J."/>
            <person name="Lapidus A."/>
            <person name="Cheng J.-F."/>
            <person name="Goodwin L."/>
            <person name="Pitluck S."/>
            <person name="Peters L."/>
            <person name="Teshima H."/>
            <person name="Detter J.C."/>
            <person name="Han C."/>
            <person name="Tapia R."/>
            <person name="Land M."/>
            <person name="Hauser L."/>
            <person name="Kyrpides N."/>
            <person name="Ivanova N."/>
            <person name="Pagani I."/>
            <person name="Kitzmiller T."/>
            <person name="Lynd L."/>
            <person name="Izquierdo J."/>
            <person name="Woyke T."/>
        </authorList>
    </citation>
    <scope>NUCLEOTIDE SEQUENCE [LARGE SCALE GENOMIC DNA]</scope>
    <source>
        <strain evidence="2">DSM 19732 / NBRC 101661 / EBR45</strain>
    </source>
</reference>
<dbReference type="Proteomes" id="UP000005435">
    <property type="component" value="Chromosome"/>
</dbReference>
<gene>
    <name evidence="1" type="ordered locus">Clocl_1591</name>
</gene>
<dbReference type="AlphaFoldDB" id="G8M2W2"/>
<dbReference type="OrthoDB" id="2104743at2"/>
<evidence type="ECO:0000313" key="2">
    <source>
        <dbReference type="Proteomes" id="UP000005435"/>
    </source>
</evidence>
<name>G8M2W2_ACECE</name>
<proteinExistence type="predicted"/>
<keyword evidence="2" id="KW-1185">Reference proteome</keyword>
<protein>
    <submittedName>
        <fullName evidence="1">Uncharacterized protein</fullName>
    </submittedName>
</protein>
<dbReference type="EMBL" id="CP003065">
    <property type="protein sequence ID" value="AEV68226.1"/>
    <property type="molecule type" value="Genomic_DNA"/>
</dbReference>
<accession>G8M2W2</accession>
<dbReference type="HOGENOM" id="CLU_1728169_0_0_9"/>
<evidence type="ECO:0000313" key="1">
    <source>
        <dbReference type="EMBL" id="AEV68226.1"/>
    </source>
</evidence>
<dbReference type="RefSeq" id="WP_014254831.1">
    <property type="nucleotide sequence ID" value="NC_016627.1"/>
</dbReference>
<sequence>MNYQRLLEKYNDMVLISTLILPEHTEDVVKEIGKAMNIPIELKQLVSAVESSSTSGENKVCCFEREREFIYIDCHKPQDLHQIIIRCLNSEKEEIYNLIYKWVRLRQEAYGQPISKEIIDWMHPDKKYEKVKNPLLSSLQFNGLIDDTIDY</sequence>
<reference evidence="1 2" key="2">
    <citation type="journal article" date="2012" name="Stand. Genomic Sci.">
        <title>Complete Genome Sequence of Clostridium clariflavum DSM 19732.</title>
        <authorList>
            <person name="Izquierdo J.A."/>
            <person name="Goodwin L."/>
            <person name="Davenport K.W."/>
            <person name="Teshima H."/>
            <person name="Bruce D."/>
            <person name="Detter C."/>
            <person name="Tapia R."/>
            <person name="Han S."/>
            <person name="Land M."/>
            <person name="Hauser L."/>
            <person name="Jeffries C.D."/>
            <person name="Han J."/>
            <person name="Pitluck S."/>
            <person name="Nolan M."/>
            <person name="Chen A."/>
            <person name="Huntemann M."/>
            <person name="Mavromatis K."/>
            <person name="Mikhailova N."/>
            <person name="Liolios K."/>
            <person name="Woyke T."/>
            <person name="Lynd L.R."/>
        </authorList>
    </citation>
    <scope>NUCLEOTIDE SEQUENCE [LARGE SCALE GENOMIC DNA]</scope>
    <source>
        <strain evidence="2">DSM 19732 / NBRC 101661 / EBR45</strain>
    </source>
</reference>